<dbReference type="Gramene" id="Zm00001eb110160_T001">
    <property type="protein sequence ID" value="Zm00001eb110160_P001"/>
    <property type="gene ID" value="Zm00001eb110160"/>
</dbReference>
<accession>A0A804MTE2</accession>
<dbReference type="EnsemblPlants" id="Zm00001eb110160_T001">
    <property type="protein sequence ID" value="Zm00001eb110160_P001"/>
    <property type="gene ID" value="Zm00001eb110160"/>
</dbReference>
<feature type="compositionally biased region" description="Basic and acidic residues" evidence="1">
    <location>
        <begin position="288"/>
        <end position="303"/>
    </location>
</feature>
<protein>
    <submittedName>
        <fullName evidence="2">Uncharacterized protein</fullName>
    </submittedName>
</protein>
<sequence length="340" mass="36658">MHCTSLSPTFPFPRRSRLPVDYTIPLRGRGPAPYPVPLPPFPSPAALDCPRTEFPACSLRCSPRLLLRTDRSEARRGEGSAGQVVVRLVGWVAGMSTAVARPAHGGFRRSGSGKPDPDEADRMMQSANGYLVQEEEEEEHGDEAAARREDEDEAEAVSEASSIGAALSDSSSSIGENSASDKEEEEEVESTAQGLGMMGLATLESLDDALHPICVAVLGRGDDRGGGQLRLPEPPHVEVEVYRARHAAREQAVEVVPRVVERRLKRGAHGRGDEPGDRVSAERVDLEAQGREGGRHDGPEPGGHRRAAALRVERHGDVEREMCPWAISKCFGDLVSNTSA</sequence>
<name>A0A804MTE2_MAIZE</name>
<keyword evidence="3" id="KW-1185">Reference proteome</keyword>
<organism evidence="2 3">
    <name type="scientific">Zea mays</name>
    <name type="common">Maize</name>
    <dbReference type="NCBI Taxonomy" id="4577"/>
    <lineage>
        <taxon>Eukaryota</taxon>
        <taxon>Viridiplantae</taxon>
        <taxon>Streptophyta</taxon>
        <taxon>Embryophyta</taxon>
        <taxon>Tracheophyta</taxon>
        <taxon>Spermatophyta</taxon>
        <taxon>Magnoliopsida</taxon>
        <taxon>Liliopsida</taxon>
        <taxon>Poales</taxon>
        <taxon>Poaceae</taxon>
        <taxon>PACMAD clade</taxon>
        <taxon>Panicoideae</taxon>
        <taxon>Andropogonodae</taxon>
        <taxon>Andropogoneae</taxon>
        <taxon>Tripsacinae</taxon>
        <taxon>Zea</taxon>
    </lineage>
</organism>
<feature type="compositionally biased region" description="Low complexity" evidence="1">
    <location>
        <begin position="157"/>
        <end position="175"/>
    </location>
</feature>
<reference evidence="3" key="1">
    <citation type="submission" date="2015-12" db="EMBL/GenBank/DDBJ databases">
        <title>Update maize B73 reference genome by single molecule sequencing technologies.</title>
        <authorList>
            <consortium name="Maize Genome Sequencing Project"/>
            <person name="Ware D."/>
        </authorList>
    </citation>
    <scope>NUCLEOTIDE SEQUENCE [LARGE SCALE GENOMIC DNA]</scope>
    <source>
        <strain evidence="3">cv. B73</strain>
    </source>
</reference>
<dbReference type="InParanoid" id="A0A804MTE2"/>
<reference evidence="2" key="2">
    <citation type="submission" date="2019-07" db="EMBL/GenBank/DDBJ databases">
        <authorList>
            <person name="Seetharam A."/>
            <person name="Woodhouse M."/>
            <person name="Cannon E."/>
        </authorList>
    </citation>
    <scope>NUCLEOTIDE SEQUENCE [LARGE SCALE GENOMIC DNA]</scope>
    <source>
        <strain evidence="2">cv. B73</strain>
    </source>
</reference>
<dbReference type="Proteomes" id="UP000007305">
    <property type="component" value="Chromosome 2"/>
</dbReference>
<dbReference type="AlphaFoldDB" id="A0A804MTE2"/>
<proteinExistence type="predicted"/>
<evidence type="ECO:0000256" key="1">
    <source>
        <dbReference type="SAM" id="MobiDB-lite"/>
    </source>
</evidence>
<feature type="region of interest" description="Disordered" evidence="1">
    <location>
        <begin position="288"/>
        <end position="309"/>
    </location>
</feature>
<reference evidence="2" key="3">
    <citation type="submission" date="2021-05" db="UniProtKB">
        <authorList>
            <consortium name="EnsemblPlants"/>
        </authorList>
    </citation>
    <scope>IDENTIFICATION</scope>
    <source>
        <strain evidence="2">cv. B73</strain>
    </source>
</reference>
<evidence type="ECO:0000313" key="2">
    <source>
        <dbReference type="EnsemblPlants" id="Zm00001eb110160_P001"/>
    </source>
</evidence>
<evidence type="ECO:0000313" key="3">
    <source>
        <dbReference type="Proteomes" id="UP000007305"/>
    </source>
</evidence>
<feature type="region of interest" description="Disordered" evidence="1">
    <location>
        <begin position="102"/>
        <end position="193"/>
    </location>
</feature>